<dbReference type="GO" id="GO:0004386">
    <property type="term" value="F:helicase activity"/>
    <property type="evidence" value="ECO:0007669"/>
    <property type="project" value="UniProtKB-KW"/>
</dbReference>
<dbReference type="VEuPathDB" id="PlasmoDB:PRG01_0604100"/>
<evidence type="ECO:0000256" key="3">
    <source>
        <dbReference type="ARBA" id="ARBA00022806"/>
    </source>
</evidence>
<dbReference type="InterPro" id="IPR038718">
    <property type="entry name" value="SNF2-like_sf"/>
</dbReference>
<feature type="region of interest" description="Disordered" evidence="5">
    <location>
        <begin position="1"/>
        <end position="31"/>
    </location>
</feature>
<dbReference type="GO" id="GO:0004520">
    <property type="term" value="F:DNA endonuclease activity"/>
    <property type="evidence" value="ECO:0007669"/>
    <property type="project" value="TreeGrafter"/>
</dbReference>
<keyword evidence="3 7" id="KW-0347">Helicase</keyword>
<evidence type="ECO:0000256" key="2">
    <source>
        <dbReference type="ARBA" id="ARBA00022801"/>
    </source>
</evidence>
<dbReference type="SMART" id="SM00507">
    <property type="entry name" value="HNHc"/>
    <property type="match status" value="1"/>
</dbReference>
<sequence>MKSKYFSKGKKASKKNNNNNNNNNNNYNTLEYNNPVSTSLYISTILNKHEKLINKKNKNKIKLYHRNYYNDGEGTPFKREVQIKVLDDIIERDNNKEKKNEIINIESYSNDQLKDDNINNKLIVDIDVGNTYVDGKHFNDISFEHIRRNNHIFHNKNENCVREEKQNVSYDNKDDLRITKKKFHLLKEEDLNLKYEQIISVNKKFDNIIKKLKLSDKELVKYIICKKCTNFTILKKGKYGTFFVCKSCNKNVSKKYIDNYIFNEQENTFYKHKNKISFEIEEKNSYRIHAFGNIQYAHETNHIINEIIKEIISDIILIKKNKFKYKNIIKYISKINMPYPMNTCNYYPYGFAYKRKNKKYIQPNKDNNEQHKTYQTIEAYKIYKAQEIHKVHDTNNKYYKKTQSRMIYYRFNFSFCRNNISFMFRKHNYVVHNKRYDLLFLYNKKFIHFIESIKNRKRIYKNVLNKYLSAYLKNDFFNEINYLPLTWKPRKDYIEAGIFPFNLSKNNRKIESFGRLSVNNNNYLCGCVFPLCTYQLIVRYFIYKLFHTCFIYQIPNFVFYFFRYYYRINNNINKHKMYNYFLKNKFINIFTNIYHSKYKQILDTIKEEKKTISILLSSSNKLEQKEKEKKKKYIKNLYLFDQLSNNTYIFSKHKIEKKIINHYYHKKIQKIKRQMNREIKNICLNEIKKKLPIRIQKVILTYQLEAIYFFFKKRGRILIADEMGLGKTLQAISIFYFYHLYPVLIITPASLKINWFSEIEKYLPAFDPQTVLIINSSNDMPKCASSYKIIIVSFNIYKKLYNLLKEIQFHLIIVDESHFIRTVHYGNQSQLTRLLKKKIRKTKHVIFLSGTPSINRPINIFHQIKYLINNKNIFPKNKIIFGEDYCKKYFYRGEKIYEENLRSWEFHYFLNKIVMIRRTINQVFQNNFPSLKRFFVYLKNDICDNIKNSTLTKSPIYENCSINNSEDNHHIQSVNVKCEYKMDEMYKMNDLDKNNNNISNMSNFSNILDDQNEYTTPLVEIPQYYNIISPDKKSEQSKLNNSTIYKQEMKDKNREILNQYFHIDIKSKKEEEGVSKIVNALQFIEKNFPNKKKIIFCYHIMVAKCAEEELLKIIKQKKEKENISIDYVSLNGCVPEKEKIEKILYFQNNINCYYGIFTICSVSHGLDFSFCNLCFFIEFPVNFFHLQQCESRLFRKNQKHNTYVFYFLLQKGLGSDHKTWNRFILCSNSTRSIIDGTNFINKDLIYENISNDILHLINNNENVIHENIKEEKCHKEDKNVNYQKCPYTNIHTISKTNLTIKENIYKNQQINESKKMSNLKEEIFNQSGDHLYTSIKNKSSFMINKSNNSIPTINHKKYNNNYNNNNNNNNNNVYIKKEHILFQINTFTNRIHVYYKNKKTNFSIQELDTITINKNNQETKNIFILKMCAKNFLCNYNKLNTNEKKLIEHKKCDINISLLNYWKHIDNNKSNNKQNKLIFQRYIKNVPLKDKTYVKAYIENSFKGKFEMFYYQEWNSKENFFKCLHCKNKIPLSKNIIHEENHIFQYLHQINAQQDIIKRFHKEINNLKLKQYNNIQKIIICNENNLFCEGNCRKLYFLKKSSCSLRRLIYERDKGICNMCQLDCTNLIKQIKNNKYFEINQQIDYFIKIYPLFIENVDHLKKIIQKPKEGYIWHVDHILPVFKGGGEASFDNLQTLCTFCHKKKTKNDVKDKKKKKHNIIK</sequence>
<evidence type="ECO:0000256" key="5">
    <source>
        <dbReference type="SAM" id="MobiDB-lite"/>
    </source>
</evidence>
<dbReference type="Proteomes" id="UP000240500">
    <property type="component" value="Chromosome 6"/>
</dbReference>
<dbReference type="GO" id="GO:0043596">
    <property type="term" value="C:nuclear replication fork"/>
    <property type="evidence" value="ECO:0007669"/>
    <property type="project" value="TreeGrafter"/>
</dbReference>
<keyword evidence="4" id="KW-0067">ATP-binding</keyword>
<accession>A0A2P9DAF5</accession>
<organism evidence="7 8">
    <name type="scientific">Plasmodium reichenowi</name>
    <dbReference type="NCBI Taxonomy" id="5854"/>
    <lineage>
        <taxon>Eukaryota</taxon>
        <taxon>Sar</taxon>
        <taxon>Alveolata</taxon>
        <taxon>Apicomplexa</taxon>
        <taxon>Aconoidasida</taxon>
        <taxon>Haemosporida</taxon>
        <taxon>Plasmodiidae</taxon>
        <taxon>Plasmodium</taxon>
        <taxon>Plasmodium (Laverania)</taxon>
    </lineage>
</organism>
<evidence type="ECO:0000259" key="6">
    <source>
        <dbReference type="PROSITE" id="PS51192"/>
    </source>
</evidence>
<evidence type="ECO:0000313" key="8">
    <source>
        <dbReference type="Proteomes" id="UP000240500"/>
    </source>
</evidence>
<dbReference type="GO" id="GO:0008270">
    <property type="term" value="F:zinc ion binding"/>
    <property type="evidence" value="ECO:0007669"/>
    <property type="project" value="InterPro"/>
</dbReference>
<dbReference type="SMART" id="SM00487">
    <property type="entry name" value="DEXDc"/>
    <property type="match status" value="1"/>
</dbReference>
<name>A0A2P9DAF5_PLARE</name>
<dbReference type="PANTHER" id="PTHR45766">
    <property type="entry name" value="DNA ANNEALING HELICASE AND ENDONUCLEASE ZRANB3 FAMILY MEMBER"/>
    <property type="match status" value="1"/>
</dbReference>
<dbReference type="InterPro" id="IPR003615">
    <property type="entry name" value="HNH_nuc"/>
</dbReference>
<keyword evidence="1" id="KW-0547">Nucleotide-binding</keyword>
<dbReference type="EMBL" id="LT969569">
    <property type="protein sequence ID" value="SOV77390.1"/>
    <property type="molecule type" value="Genomic_DNA"/>
</dbReference>
<dbReference type="InterPro" id="IPR002711">
    <property type="entry name" value="HNH"/>
</dbReference>
<dbReference type="CDD" id="cd00085">
    <property type="entry name" value="HNHc"/>
    <property type="match status" value="1"/>
</dbReference>
<dbReference type="PANTHER" id="PTHR45766:SF3">
    <property type="entry name" value="DNA ANNEALING HELICASE AND ENDONUCLEASE ZRANB3"/>
    <property type="match status" value="1"/>
</dbReference>
<dbReference type="Pfam" id="PF01844">
    <property type="entry name" value="HNH"/>
    <property type="match status" value="1"/>
</dbReference>
<dbReference type="GO" id="GO:0003676">
    <property type="term" value="F:nucleic acid binding"/>
    <property type="evidence" value="ECO:0007669"/>
    <property type="project" value="InterPro"/>
</dbReference>
<feature type="compositionally biased region" description="Basic residues" evidence="5">
    <location>
        <begin position="1"/>
        <end position="14"/>
    </location>
</feature>
<evidence type="ECO:0000256" key="4">
    <source>
        <dbReference type="ARBA" id="ARBA00022840"/>
    </source>
</evidence>
<proteinExistence type="predicted"/>
<reference evidence="7 8" key="1">
    <citation type="submission" date="2016-09" db="EMBL/GenBank/DDBJ databases">
        <authorList>
            <consortium name="Pathogen Informatics"/>
        </authorList>
    </citation>
    <scope>NUCLEOTIDE SEQUENCE [LARGE SCALE GENOMIC DNA]</scope>
</reference>
<dbReference type="OrthoDB" id="2801544at2759"/>
<dbReference type="GO" id="GO:0005524">
    <property type="term" value="F:ATP binding"/>
    <property type="evidence" value="ECO:0007669"/>
    <property type="project" value="UniProtKB-KW"/>
</dbReference>
<dbReference type="Gene3D" id="3.40.50.300">
    <property type="entry name" value="P-loop containing nucleotide triphosphate hydrolases"/>
    <property type="match status" value="1"/>
</dbReference>
<dbReference type="InterPro" id="IPR014001">
    <property type="entry name" value="Helicase_ATP-bd"/>
</dbReference>
<dbReference type="SUPFAM" id="SSF52540">
    <property type="entry name" value="P-loop containing nucleoside triphosphate hydrolases"/>
    <property type="match status" value="2"/>
</dbReference>
<dbReference type="GO" id="GO:0006281">
    <property type="term" value="P:DNA repair"/>
    <property type="evidence" value="ECO:0007669"/>
    <property type="project" value="TreeGrafter"/>
</dbReference>
<dbReference type="InterPro" id="IPR027417">
    <property type="entry name" value="P-loop_NTPase"/>
</dbReference>
<protein>
    <submittedName>
        <fullName evidence="7">DNA helicase, putative</fullName>
    </submittedName>
</protein>
<dbReference type="GO" id="GO:0031297">
    <property type="term" value="P:replication fork processing"/>
    <property type="evidence" value="ECO:0007669"/>
    <property type="project" value="TreeGrafter"/>
</dbReference>
<evidence type="ECO:0000313" key="7">
    <source>
        <dbReference type="EMBL" id="SOV77390.1"/>
    </source>
</evidence>
<dbReference type="Pfam" id="PF00176">
    <property type="entry name" value="SNF2-rel_dom"/>
    <property type="match status" value="1"/>
</dbReference>
<dbReference type="InterPro" id="IPR000330">
    <property type="entry name" value="SNF2_N"/>
</dbReference>
<gene>
    <name evidence="7" type="ORF">PRG01_0604100</name>
</gene>
<evidence type="ECO:0000256" key="1">
    <source>
        <dbReference type="ARBA" id="ARBA00022741"/>
    </source>
</evidence>
<dbReference type="Gene3D" id="3.40.50.10810">
    <property type="entry name" value="Tandem AAA-ATPase domain"/>
    <property type="match status" value="1"/>
</dbReference>
<dbReference type="Gene3D" id="1.10.30.50">
    <property type="match status" value="1"/>
</dbReference>
<feature type="domain" description="Helicase ATP-binding" evidence="6">
    <location>
        <begin position="708"/>
        <end position="870"/>
    </location>
</feature>
<dbReference type="VEuPathDB" id="PlasmoDB:PRCDC_0603200"/>
<feature type="compositionally biased region" description="Low complexity" evidence="5">
    <location>
        <begin position="15"/>
        <end position="31"/>
    </location>
</feature>
<dbReference type="PROSITE" id="PS51192">
    <property type="entry name" value="HELICASE_ATP_BIND_1"/>
    <property type="match status" value="1"/>
</dbReference>
<keyword evidence="2" id="KW-0378">Hydrolase</keyword>
<dbReference type="GO" id="GO:0016787">
    <property type="term" value="F:hydrolase activity"/>
    <property type="evidence" value="ECO:0007669"/>
    <property type="project" value="UniProtKB-KW"/>
</dbReference>